<keyword evidence="2" id="KW-1185">Reference proteome</keyword>
<evidence type="ECO:0000313" key="3">
    <source>
        <dbReference type="WBParaSite" id="nRc.2.0.1.t28703-RA"/>
    </source>
</evidence>
<dbReference type="AlphaFoldDB" id="A0A915JRF8"/>
<proteinExistence type="predicted"/>
<feature type="compositionally biased region" description="Basic and acidic residues" evidence="1">
    <location>
        <begin position="40"/>
        <end position="58"/>
    </location>
</feature>
<organism evidence="2 3">
    <name type="scientific">Romanomermis culicivorax</name>
    <name type="common">Nematode worm</name>
    <dbReference type="NCBI Taxonomy" id="13658"/>
    <lineage>
        <taxon>Eukaryota</taxon>
        <taxon>Metazoa</taxon>
        <taxon>Ecdysozoa</taxon>
        <taxon>Nematoda</taxon>
        <taxon>Enoplea</taxon>
        <taxon>Dorylaimia</taxon>
        <taxon>Mermithida</taxon>
        <taxon>Mermithoidea</taxon>
        <taxon>Mermithidae</taxon>
        <taxon>Romanomermis</taxon>
    </lineage>
</organism>
<sequence>MEQNTGGEFVPGYNDQHMHVTLNGYRQMIFQIERNMPQDWHQDRRHGRDQDRDKDRDQDRYKIMHWNWDHG</sequence>
<protein>
    <submittedName>
        <fullName evidence="3">Uncharacterized protein</fullName>
    </submittedName>
</protein>
<reference evidence="3" key="1">
    <citation type="submission" date="2022-11" db="UniProtKB">
        <authorList>
            <consortium name="WormBaseParasite"/>
        </authorList>
    </citation>
    <scope>IDENTIFICATION</scope>
</reference>
<accession>A0A915JRF8</accession>
<evidence type="ECO:0000256" key="1">
    <source>
        <dbReference type="SAM" id="MobiDB-lite"/>
    </source>
</evidence>
<dbReference type="WBParaSite" id="nRc.2.0.1.t28703-RA">
    <property type="protein sequence ID" value="nRc.2.0.1.t28703-RA"/>
    <property type="gene ID" value="nRc.2.0.1.g28703"/>
</dbReference>
<dbReference type="Proteomes" id="UP000887565">
    <property type="component" value="Unplaced"/>
</dbReference>
<evidence type="ECO:0000313" key="2">
    <source>
        <dbReference type="Proteomes" id="UP000887565"/>
    </source>
</evidence>
<name>A0A915JRF8_ROMCU</name>
<feature type="region of interest" description="Disordered" evidence="1">
    <location>
        <begin position="36"/>
        <end position="58"/>
    </location>
</feature>